<dbReference type="STRING" id="551987.SAMN05192549_10487"/>
<dbReference type="GO" id="GO:1902600">
    <property type="term" value="P:proton transmembrane transport"/>
    <property type="evidence" value="ECO:0007669"/>
    <property type="project" value="InterPro"/>
</dbReference>
<feature type="transmembrane region" description="Helical" evidence="9">
    <location>
        <begin position="371"/>
        <end position="391"/>
    </location>
</feature>
<organism evidence="11 12">
    <name type="scientific">Duganella sacchari</name>
    <dbReference type="NCBI Taxonomy" id="551987"/>
    <lineage>
        <taxon>Bacteria</taxon>
        <taxon>Pseudomonadati</taxon>
        <taxon>Pseudomonadota</taxon>
        <taxon>Betaproteobacteria</taxon>
        <taxon>Burkholderiales</taxon>
        <taxon>Oxalobacteraceae</taxon>
        <taxon>Telluria group</taxon>
        <taxon>Duganella</taxon>
    </lineage>
</organism>
<dbReference type="RefSeq" id="WP_072783852.1">
    <property type="nucleotide sequence ID" value="NZ_FRCX01000004.1"/>
</dbReference>
<accession>A0A1M7NNW3</accession>
<name>A0A1M7NNW3_9BURK</name>
<evidence type="ECO:0000256" key="4">
    <source>
        <dbReference type="ARBA" id="ARBA00022475"/>
    </source>
</evidence>
<evidence type="ECO:0000313" key="11">
    <source>
        <dbReference type="EMBL" id="SHN05669.1"/>
    </source>
</evidence>
<feature type="domain" description="Cation/H+ exchanger transmembrane" evidence="10">
    <location>
        <begin position="26"/>
        <end position="347"/>
    </location>
</feature>
<feature type="transmembrane region" description="Helical" evidence="9">
    <location>
        <begin position="302"/>
        <end position="325"/>
    </location>
</feature>
<gene>
    <name evidence="11" type="ORF">SAMN05192549_10487</name>
</gene>
<dbReference type="EMBL" id="FRCX01000004">
    <property type="protein sequence ID" value="SHN05669.1"/>
    <property type="molecule type" value="Genomic_DNA"/>
</dbReference>
<keyword evidence="3" id="KW-0050">Antiport</keyword>
<dbReference type="Pfam" id="PF00999">
    <property type="entry name" value="Na_H_Exchanger"/>
    <property type="match status" value="1"/>
</dbReference>
<dbReference type="InterPro" id="IPR038770">
    <property type="entry name" value="Na+/solute_symporter_sf"/>
</dbReference>
<keyword evidence="5 9" id="KW-0812">Transmembrane</keyword>
<keyword evidence="7" id="KW-0406">Ion transport</keyword>
<evidence type="ECO:0000256" key="2">
    <source>
        <dbReference type="ARBA" id="ARBA00022448"/>
    </source>
</evidence>
<dbReference type="AlphaFoldDB" id="A0A1M7NNW3"/>
<evidence type="ECO:0000313" key="12">
    <source>
        <dbReference type="Proteomes" id="UP000184339"/>
    </source>
</evidence>
<feature type="transmembrane region" description="Helical" evidence="9">
    <location>
        <begin position="234"/>
        <end position="263"/>
    </location>
</feature>
<keyword evidence="2" id="KW-0813">Transport</keyword>
<comment type="subcellular location">
    <subcellularLocation>
        <location evidence="1">Cell membrane</location>
        <topology evidence="1">Multi-pass membrane protein</topology>
    </subcellularLocation>
</comment>
<proteinExistence type="predicted"/>
<dbReference type="PANTHER" id="PTHR32507:SF0">
    <property type="entry name" value="NA(+)_H(+) ANTIPORTER 2-RELATED"/>
    <property type="match status" value="1"/>
</dbReference>
<feature type="transmembrane region" description="Helical" evidence="9">
    <location>
        <begin position="202"/>
        <end position="222"/>
    </location>
</feature>
<protein>
    <submittedName>
        <fullName evidence="11">NhaP-type Na+/H+ or K+/H+ antiporter</fullName>
    </submittedName>
</protein>
<keyword evidence="6 9" id="KW-1133">Transmembrane helix</keyword>
<dbReference type="InterPro" id="IPR006153">
    <property type="entry name" value="Cation/H_exchanger_TM"/>
</dbReference>
<dbReference type="GO" id="GO:0015297">
    <property type="term" value="F:antiporter activity"/>
    <property type="evidence" value="ECO:0007669"/>
    <property type="project" value="UniProtKB-KW"/>
</dbReference>
<evidence type="ECO:0000256" key="3">
    <source>
        <dbReference type="ARBA" id="ARBA00022449"/>
    </source>
</evidence>
<keyword evidence="12" id="KW-1185">Reference proteome</keyword>
<evidence type="ECO:0000256" key="6">
    <source>
        <dbReference type="ARBA" id="ARBA00022989"/>
    </source>
</evidence>
<reference evidence="12" key="1">
    <citation type="submission" date="2016-11" db="EMBL/GenBank/DDBJ databases">
        <authorList>
            <person name="Varghese N."/>
            <person name="Submissions S."/>
        </authorList>
    </citation>
    <scope>NUCLEOTIDE SEQUENCE [LARGE SCALE GENOMIC DNA]</scope>
    <source>
        <strain evidence="12">Sac-22</strain>
    </source>
</reference>
<feature type="transmembrane region" description="Helical" evidence="9">
    <location>
        <begin position="158"/>
        <end position="182"/>
    </location>
</feature>
<evidence type="ECO:0000259" key="10">
    <source>
        <dbReference type="Pfam" id="PF00999"/>
    </source>
</evidence>
<keyword evidence="4" id="KW-1003">Cell membrane</keyword>
<dbReference type="PANTHER" id="PTHR32507">
    <property type="entry name" value="NA(+)/H(+) ANTIPORTER 1"/>
    <property type="match status" value="1"/>
</dbReference>
<dbReference type="GO" id="GO:0005886">
    <property type="term" value="C:plasma membrane"/>
    <property type="evidence" value="ECO:0007669"/>
    <property type="project" value="UniProtKB-SubCell"/>
</dbReference>
<sequence length="404" mass="42594">MSAELQAWPLWLTSPLALLGAGLLLAQVLGLLLAARGLPRLYGAVASGLLLGVSGAGLIDAAVATQFQELFNAATALVLFEVGRKMDLAWLWRSRRQGASLLLACLLRGTVVWALLAACGLRAGEAGFMAAILSASSPIIHSSMVADARASGVTVFAGANLVGLGNVLALLALAPSIAWLRTQVDTETAGYGAELVKQLGRLAWGAAIALLCYGLYALATRLSRARAHLRPGMLLAALLMDLGLCSVSAASALLSLLLMGVLLRNAEKRDNVFQAELRTGQDIGYALLFMLSASLVQVEQLWHWQTLLVALTVFAARVAVTRLALAPATAWGRRKKPALALSMYSLVSFGSLMVDNSMAGYPGLSEPAQQIMAALLALNVLLAPGLTWYGLHLAGENHEEELHE</sequence>
<evidence type="ECO:0000256" key="8">
    <source>
        <dbReference type="ARBA" id="ARBA00023136"/>
    </source>
</evidence>
<evidence type="ECO:0000256" key="5">
    <source>
        <dbReference type="ARBA" id="ARBA00022692"/>
    </source>
</evidence>
<keyword evidence="8 9" id="KW-0472">Membrane</keyword>
<dbReference type="Gene3D" id="1.20.1530.20">
    <property type="match status" value="1"/>
</dbReference>
<dbReference type="OrthoDB" id="8741125at2"/>
<evidence type="ECO:0000256" key="9">
    <source>
        <dbReference type="SAM" id="Phobius"/>
    </source>
</evidence>
<feature type="transmembrane region" description="Helical" evidence="9">
    <location>
        <begin position="98"/>
        <end position="116"/>
    </location>
</feature>
<evidence type="ECO:0000256" key="1">
    <source>
        <dbReference type="ARBA" id="ARBA00004651"/>
    </source>
</evidence>
<feature type="transmembrane region" description="Helical" evidence="9">
    <location>
        <begin position="337"/>
        <end position="359"/>
    </location>
</feature>
<dbReference type="Proteomes" id="UP000184339">
    <property type="component" value="Unassembled WGS sequence"/>
</dbReference>
<feature type="transmembrane region" description="Helical" evidence="9">
    <location>
        <begin position="12"/>
        <end position="34"/>
    </location>
</feature>
<feature type="transmembrane region" description="Helical" evidence="9">
    <location>
        <begin position="41"/>
        <end position="64"/>
    </location>
</feature>
<evidence type="ECO:0000256" key="7">
    <source>
        <dbReference type="ARBA" id="ARBA00023065"/>
    </source>
</evidence>